<dbReference type="InterPro" id="IPR054471">
    <property type="entry name" value="GPIID_WHD"/>
</dbReference>
<gene>
    <name evidence="5" type="ORF">CC80DRAFT_506168</name>
</gene>
<dbReference type="InterPro" id="IPR027417">
    <property type="entry name" value="P-loop_NTPase"/>
</dbReference>
<evidence type="ECO:0000256" key="1">
    <source>
        <dbReference type="ARBA" id="ARBA00022737"/>
    </source>
</evidence>
<name>A0A6A5TPD9_9PLEO</name>
<reference evidence="5" key="1">
    <citation type="journal article" date="2020" name="Stud. Mycol.">
        <title>101 Dothideomycetes genomes: a test case for predicting lifestyles and emergence of pathogens.</title>
        <authorList>
            <person name="Haridas S."/>
            <person name="Albert R."/>
            <person name="Binder M."/>
            <person name="Bloem J."/>
            <person name="Labutti K."/>
            <person name="Salamov A."/>
            <person name="Andreopoulos B."/>
            <person name="Baker S."/>
            <person name="Barry K."/>
            <person name="Bills G."/>
            <person name="Bluhm B."/>
            <person name="Cannon C."/>
            <person name="Castanera R."/>
            <person name="Culley D."/>
            <person name="Daum C."/>
            <person name="Ezra D."/>
            <person name="Gonzalez J."/>
            <person name="Henrissat B."/>
            <person name="Kuo A."/>
            <person name="Liang C."/>
            <person name="Lipzen A."/>
            <person name="Lutzoni F."/>
            <person name="Magnuson J."/>
            <person name="Mondo S."/>
            <person name="Nolan M."/>
            <person name="Ohm R."/>
            <person name="Pangilinan J."/>
            <person name="Park H.-J."/>
            <person name="Ramirez L."/>
            <person name="Alfaro M."/>
            <person name="Sun H."/>
            <person name="Tritt A."/>
            <person name="Yoshinaga Y."/>
            <person name="Zwiers L.-H."/>
            <person name="Turgeon B."/>
            <person name="Goodwin S."/>
            <person name="Spatafora J."/>
            <person name="Crous P."/>
            <person name="Grigoriev I."/>
        </authorList>
    </citation>
    <scope>NUCLEOTIDE SEQUENCE</scope>
    <source>
        <strain evidence="5">CBS 675.92</strain>
    </source>
</reference>
<dbReference type="SUPFAM" id="SSF48403">
    <property type="entry name" value="Ankyrin repeat"/>
    <property type="match status" value="1"/>
</dbReference>
<feature type="chain" id="PRO_5025415342" evidence="2">
    <location>
        <begin position="19"/>
        <end position="1412"/>
    </location>
</feature>
<accession>A0A6A5TPD9</accession>
<dbReference type="InterPro" id="IPR025649">
    <property type="entry name" value="DUF4360"/>
</dbReference>
<dbReference type="InterPro" id="IPR002110">
    <property type="entry name" value="Ankyrin_rpt"/>
</dbReference>
<proteinExistence type="predicted"/>
<dbReference type="OrthoDB" id="152248at2759"/>
<keyword evidence="2" id="KW-0732">Signal</keyword>
<evidence type="ECO:0000259" key="4">
    <source>
        <dbReference type="Pfam" id="PF24883"/>
    </source>
</evidence>
<dbReference type="Gene3D" id="1.25.40.20">
    <property type="entry name" value="Ankyrin repeat-containing domain"/>
    <property type="match status" value="2"/>
</dbReference>
<keyword evidence="6" id="KW-1185">Reference proteome</keyword>
<dbReference type="PANTHER" id="PTHR10039:SF15">
    <property type="entry name" value="NACHT DOMAIN-CONTAINING PROTEIN"/>
    <property type="match status" value="1"/>
</dbReference>
<dbReference type="PANTHER" id="PTHR10039">
    <property type="entry name" value="AMELOGENIN"/>
    <property type="match status" value="1"/>
</dbReference>
<dbReference type="Pfam" id="PF22939">
    <property type="entry name" value="WHD_GPIID"/>
    <property type="match status" value="1"/>
</dbReference>
<evidence type="ECO:0000313" key="5">
    <source>
        <dbReference type="EMBL" id="KAF1954501.1"/>
    </source>
</evidence>
<organism evidence="5 6">
    <name type="scientific">Byssothecium circinans</name>
    <dbReference type="NCBI Taxonomy" id="147558"/>
    <lineage>
        <taxon>Eukaryota</taxon>
        <taxon>Fungi</taxon>
        <taxon>Dikarya</taxon>
        <taxon>Ascomycota</taxon>
        <taxon>Pezizomycotina</taxon>
        <taxon>Dothideomycetes</taxon>
        <taxon>Pleosporomycetidae</taxon>
        <taxon>Pleosporales</taxon>
        <taxon>Massarineae</taxon>
        <taxon>Massarinaceae</taxon>
        <taxon>Byssothecium</taxon>
    </lineage>
</organism>
<feature type="signal peptide" evidence="2">
    <location>
        <begin position="1"/>
        <end position="18"/>
    </location>
</feature>
<dbReference type="SMART" id="SM00248">
    <property type="entry name" value="ANK"/>
    <property type="match status" value="4"/>
</dbReference>
<keyword evidence="1" id="KW-0677">Repeat</keyword>
<feature type="domain" description="GPI inositol-deacylase winged helix" evidence="3">
    <location>
        <begin position="672"/>
        <end position="754"/>
    </location>
</feature>
<dbReference type="Pfam" id="PF14273">
    <property type="entry name" value="DUF4360"/>
    <property type="match status" value="1"/>
</dbReference>
<dbReference type="Proteomes" id="UP000800035">
    <property type="component" value="Unassembled WGS sequence"/>
</dbReference>
<feature type="domain" description="Nephrocystin 3-like N-terminal" evidence="4">
    <location>
        <begin position="399"/>
        <end position="565"/>
    </location>
</feature>
<evidence type="ECO:0000256" key="2">
    <source>
        <dbReference type="SAM" id="SignalP"/>
    </source>
</evidence>
<sequence length="1412" mass="158425">MKAVSALATLALVTASLASPIPDAVSSSPPVFKINKVISGGSGCPQGSIDVDYTNSGIVPIYFSKDFTATVGSHVSADQSRKNCQLNLALTYSAGWSYAVYSADYTGWANVDGGVKGVVKSTYYFSGEQEQASSTMYIDGPYTGKYTKKDEVALSVWSPCRGEALLNINAEVSLTPLGSTASGTIAAVKETGKFTNQLYLKWKQSSSFTMSFGVGFGDIVKVVELARAVRKQFVDAPEQYKALSNDVKSLYRVVEEIDDVLPYRDLTPQQKLHLAETQKDCEAILTSLKEKLDKNTLLSGSTTNKKTRGFRVAWQRLRWDQKDVQELRDRLHLSIDGLSLLLQNLTSDKVFEIGKQVDDIHLLEETREKHRKREAIVNFFSTLDYASSQQDALQRQIENTGMWFLQSSEFVEFRDNATETLLCHGIPGAGKTVMASIVVDHLQAVRKSKPNISIVYFYFSYGSKTEQTIEAALGCLVRQLLELTPEIPDELQEICASHQKNKTRPNPKELLSIFQTAIMVHSKVFIILDALDEYHAGDPGRCLTFLEELIKMQKRARFKLFTTTRINSEIISQFGNCPMIEIRAHDEDIRMYVGTRMPELRKIKNNLELQDKVYETILNVTDGMFLLARLHMDALKEPVTLGSFKKCLDNLPNGSTGLNDTYAKAVKRIEAQGEERQKLARRILCWIVYAARTLTVAELIDALAVAEDPESPRVDPDLRPDIEDIDSLCAGLVRVDTNAGTVSLVHKTTQEYFTEVAPFPDAHRDILRVCLSCLSFVDALENIASDIPNNPSTGFPAWGIESMYEQASPLCLYAAEEWGWHASAAGDSDDDGVHRFLISPSRSIHVSTCMRYLIRRVTKVNCSSYLQCLGIHLAAYCGLCGVVDGLYQAGQAFDAEDTDCNMPLYYAAIHGQLETVRFLLAIQRDQDEKEPALQDADHEFNDSCDETRERHLECTFKSLDVAAGEGHLPVVRELASVPGLEETVKKKISTTPSDWDPIRTATLNGHTETLSFLLDTWGDTFLCELTKNREIIEMLADCYLEDERWSEFDLGQEIFLQSTAVGLSEIVDRLVPHILTQPKPPNFNTRLHFTVLRASRNGHDGVLDCIFRHFELDPYAIVYRPEFYIKTAIRENLGNLVDRLAGLLDLSAGGSDQAKLLAITFEVGTSYPFCLRNLPLDIDMQNNNYQNAVVADILRGKQGLLLNEPHCYPMILAAQSGLPWIDFFHEQGIDPNARDSTGRTALSYAASEHSKTCYFLAYHSRAEWEFPLSTLLKLPDVNTTIEDDEGHTALWWAIHSIDRYLEEEEDQWQPALAYQEEAVELLLERDDVTPDGKSMQLVTEKLQMDDAGKRINIIFYKHWPMSFLQEIVELYERIQQSMQTKLAVLEAHEVDPNVAPIADLPLPKSIKDKETP</sequence>
<dbReference type="InterPro" id="IPR036770">
    <property type="entry name" value="Ankyrin_rpt-contain_sf"/>
</dbReference>
<protein>
    <submittedName>
        <fullName evidence="5">Ankyrin</fullName>
    </submittedName>
</protein>
<dbReference type="InterPro" id="IPR056884">
    <property type="entry name" value="NPHP3-like_N"/>
</dbReference>
<dbReference type="EMBL" id="ML976998">
    <property type="protein sequence ID" value="KAF1954501.1"/>
    <property type="molecule type" value="Genomic_DNA"/>
</dbReference>
<evidence type="ECO:0000259" key="3">
    <source>
        <dbReference type="Pfam" id="PF22939"/>
    </source>
</evidence>
<dbReference type="Gene3D" id="3.40.50.300">
    <property type="entry name" value="P-loop containing nucleotide triphosphate hydrolases"/>
    <property type="match status" value="1"/>
</dbReference>
<evidence type="ECO:0000313" key="6">
    <source>
        <dbReference type="Proteomes" id="UP000800035"/>
    </source>
</evidence>
<dbReference type="Pfam" id="PF24883">
    <property type="entry name" value="NPHP3_N"/>
    <property type="match status" value="1"/>
</dbReference>
<dbReference type="SUPFAM" id="SSF52540">
    <property type="entry name" value="P-loop containing nucleoside triphosphate hydrolases"/>
    <property type="match status" value="1"/>
</dbReference>